<name>A0ABS5BVP7_9BACT</name>
<dbReference type="Proteomes" id="UP000676565">
    <property type="component" value="Unassembled WGS sequence"/>
</dbReference>
<feature type="transmembrane region" description="Helical" evidence="1">
    <location>
        <begin position="29"/>
        <end position="50"/>
    </location>
</feature>
<proteinExistence type="predicted"/>
<dbReference type="EMBL" id="JAGKQQ010000001">
    <property type="protein sequence ID" value="MBP3957801.1"/>
    <property type="molecule type" value="Genomic_DNA"/>
</dbReference>
<keyword evidence="1" id="KW-0812">Transmembrane</keyword>
<keyword evidence="3" id="KW-1185">Reference proteome</keyword>
<accession>A0ABS5BVP7</accession>
<comment type="caution">
    <text evidence="2">The sequence shown here is derived from an EMBL/GenBank/DDBJ whole genome shotgun (WGS) entry which is preliminary data.</text>
</comment>
<protein>
    <recommendedName>
        <fullName evidence="4">Two pore domain potassium channel family protein</fullName>
    </recommendedName>
</protein>
<gene>
    <name evidence="2" type="ORF">J8F10_21320</name>
</gene>
<organism evidence="2 3">
    <name type="scientific">Gemmata palustris</name>
    <dbReference type="NCBI Taxonomy" id="2822762"/>
    <lineage>
        <taxon>Bacteria</taxon>
        <taxon>Pseudomonadati</taxon>
        <taxon>Planctomycetota</taxon>
        <taxon>Planctomycetia</taxon>
        <taxon>Gemmatales</taxon>
        <taxon>Gemmataceae</taxon>
        <taxon>Gemmata</taxon>
    </lineage>
</organism>
<reference evidence="2 3" key="1">
    <citation type="submission" date="2021-04" db="EMBL/GenBank/DDBJ databases">
        <authorList>
            <person name="Ivanova A."/>
        </authorList>
    </citation>
    <scope>NUCLEOTIDE SEQUENCE [LARGE SCALE GENOMIC DNA]</scope>
    <source>
        <strain evidence="2 3">G18</strain>
    </source>
</reference>
<feature type="transmembrane region" description="Helical" evidence="1">
    <location>
        <begin position="88"/>
        <end position="108"/>
    </location>
</feature>
<keyword evidence="1" id="KW-1133">Transmembrane helix</keyword>
<evidence type="ECO:0000313" key="2">
    <source>
        <dbReference type="EMBL" id="MBP3957801.1"/>
    </source>
</evidence>
<evidence type="ECO:0008006" key="4">
    <source>
        <dbReference type="Google" id="ProtNLM"/>
    </source>
</evidence>
<sequence>MSKRHLLRFESKHDALLPRPAFARRVARNFAVASALIGASLLGGMTGYHLTEDMGRIDAFANASMILSGMGPLEPLKTPGGKLFAGAYALYSGLVLVMASGVVLAPIVHRMFHRFHLEEDAGQ</sequence>
<evidence type="ECO:0000256" key="1">
    <source>
        <dbReference type="SAM" id="Phobius"/>
    </source>
</evidence>
<evidence type="ECO:0000313" key="3">
    <source>
        <dbReference type="Proteomes" id="UP000676565"/>
    </source>
</evidence>
<dbReference type="RefSeq" id="WP_210657205.1">
    <property type="nucleotide sequence ID" value="NZ_JAGKQQ010000001.1"/>
</dbReference>
<keyword evidence="1" id="KW-0472">Membrane</keyword>